<dbReference type="InterPro" id="IPR013857">
    <property type="entry name" value="NADH-UbQ_OxRdtase-assoc_prot30"/>
</dbReference>
<keyword evidence="4" id="KW-0143">Chaperone</keyword>
<dbReference type="GO" id="GO:0006120">
    <property type="term" value="P:mitochondrial electron transport, NADH to ubiquinone"/>
    <property type="evidence" value="ECO:0007669"/>
    <property type="project" value="TreeGrafter"/>
</dbReference>
<accession>A0A0H5BYI8</accession>
<comment type="subcellular location">
    <subcellularLocation>
        <location evidence="1">Mitochondrion</location>
    </subcellularLocation>
</comment>
<dbReference type="Gene3D" id="2.60.120.430">
    <property type="entry name" value="Galactose-binding lectin"/>
    <property type="match status" value="1"/>
</dbReference>
<dbReference type="Proteomes" id="UP000038830">
    <property type="component" value="Unassembled WGS sequence"/>
</dbReference>
<proteinExistence type="inferred from homology"/>
<organism evidence="7 8">
    <name type="scientific">Cyberlindnera jadinii (strain ATCC 18201 / CBS 1600 / BCRC 20928 / JCM 3617 / NBRC 0987 / NRRL Y-1542)</name>
    <name type="common">Torula yeast</name>
    <name type="synonym">Candida utilis</name>
    <dbReference type="NCBI Taxonomy" id="983966"/>
    <lineage>
        <taxon>Eukaryota</taxon>
        <taxon>Fungi</taxon>
        <taxon>Dikarya</taxon>
        <taxon>Ascomycota</taxon>
        <taxon>Saccharomycotina</taxon>
        <taxon>Saccharomycetes</taxon>
        <taxon>Phaffomycetales</taxon>
        <taxon>Phaffomycetaceae</taxon>
        <taxon>Cyberlindnera</taxon>
    </lineage>
</organism>
<dbReference type="PANTHER" id="PTHR13194">
    <property type="entry name" value="COMPLEX I INTERMEDIATE-ASSOCIATED PROTEIN 30"/>
    <property type="match status" value="1"/>
</dbReference>
<feature type="region of interest" description="Disordered" evidence="5">
    <location>
        <begin position="205"/>
        <end position="232"/>
    </location>
</feature>
<keyword evidence="3" id="KW-0496">Mitochondrion</keyword>
<evidence type="ECO:0000259" key="6">
    <source>
        <dbReference type="Pfam" id="PF08547"/>
    </source>
</evidence>
<dbReference type="GO" id="GO:0051082">
    <property type="term" value="F:unfolded protein binding"/>
    <property type="evidence" value="ECO:0007669"/>
    <property type="project" value="TreeGrafter"/>
</dbReference>
<evidence type="ECO:0000256" key="5">
    <source>
        <dbReference type="SAM" id="MobiDB-lite"/>
    </source>
</evidence>
<evidence type="ECO:0000313" key="7">
    <source>
        <dbReference type="EMBL" id="CEP20262.1"/>
    </source>
</evidence>
<dbReference type="AlphaFoldDB" id="A0A0H5BYI8"/>
<sequence length="232" mass="26580">MFKGIISRITGSLRPQPVKSVQTLISFKNPEQLSSLITRSDQELGGFSTVNLDVEDGVGHFHGVLNLDPPSNKPEFLYSGYAMFRTKDQPSNGSFLFPQSQFWDWDNFHNVVLRVKGDHRKYFVNIQSQTSVATDLYQHRLFLTKPGEWETVTIPIDDFVLTNRGIIQHQAPMDRTRVKTLGIGLTDGQFGEYSLYIDEIKVERGDEEAQRKREEKEKEQVDSGDTFSDMRT</sequence>
<evidence type="ECO:0000256" key="1">
    <source>
        <dbReference type="ARBA" id="ARBA00004173"/>
    </source>
</evidence>
<comment type="similarity">
    <text evidence="2">Belongs to the CIA30 family.</text>
</comment>
<evidence type="ECO:0000256" key="2">
    <source>
        <dbReference type="ARBA" id="ARBA00007884"/>
    </source>
</evidence>
<dbReference type="InterPro" id="IPR039131">
    <property type="entry name" value="NDUFAF1"/>
</dbReference>
<dbReference type="SUPFAM" id="SSF49785">
    <property type="entry name" value="Galactose-binding domain-like"/>
    <property type="match status" value="1"/>
</dbReference>
<dbReference type="Pfam" id="PF08547">
    <property type="entry name" value="CIA30"/>
    <property type="match status" value="1"/>
</dbReference>
<dbReference type="GO" id="GO:0010257">
    <property type="term" value="P:NADH dehydrogenase complex assembly"/>
    <property type="evidence" value="ECO:0007669"/>
    <property type="project" value="TreeGrafter"/>
</dbReference>
<feature type="compositionally biased region" description="Basic and acidic residues" evidence="5">
    <location>
        <begin position="205"/>
        <end position="221"/>
    </location>
</feature>
<name>A0A0H5BYI8_CYBJN</name>
<evidence type="ECO:0000256" key="3">
    <source>
        <dbReference type="ARBA" id="ARBA00023128"/>
    </source>
</evidence>
<dbReference type="EMBL" id="CDQK01000001">
    <property type="protein sequence ID" value="CEP20262.1"/>
    <property type="molecule type" value="Genomic_DNA"/>
</dbReference>
<protein>
    <recommendedName>
        <fullName evidence="6">NADH:ubiquinone oxidoreductase intermediate-associated protein 30 domain-containing protein</fullName>
    </recommendedName>
</protein>
<feature type="domain" description="NADH:ubiquinone oxidoreductase intermediate-associated protein 30" evidence="6">
    <location>
        <begin position="26"/>
        <end position="197"/>
    </location>
</feature>
<dbReference type="InterPro" id="IPR008979">
    <property type="entry name" value="Galactose-bd-like_sf"/>
</dbReference>
<evidence type="ECO:0000256" key="4">
    <source>
        <dbReference type="ARBA" id="ARBA00023186"/>
    </source>
</evidence>
<dbReference type="PANTHER" id="PTHR13194:SF18">
    <property type="entry name" value="COMPLEX I INTERMEDIATE-ASSOCIATED PROTEIN 30, MITOCHONDRIAL"/>
    <property type="match status" value="1"/>
</dbReference>
<evidence type="ECO:0000313" key="8">
    <source>
        <dbReference type="Proteomes" id="UP000038830"/>
    </source>
</evidence>
<dbReference type="GO" id="GO:0005739">
    <property type="term" value="C:mitochondrion"/>
    <property type="evidence" value="ECO:0007669"/>
    <property type="project" value="UniProtKB-SubCell"/>
</dbReference>
<reference evidence="8" key="1">
    <citation type="journal article" date="2015" name="J. Biotechnol.">
        <title>The structure of the Cyberlindnera jadinii genome and its relation to Candida utilis analyzed by the occurrence of single nucleotide polymorphisms.</title>
        <authorList>
            <person name="Rupp O."/>
            <person name="Brinkrolf K."/>
            <person name="Buerth C."/>
            <person name="Kunigo M."/>
            <person name="Schneider J."/>
            <person name="Jaenicke S."/>
            <person name="Goesmann A."/>
            <person name="Puehler A."/>
            <person name="Jaeger K.-E."/>
            <person name="Ernst J.F."/>
        </authorList>
    </citation>
    <scope>NUCLEOTIDE SEQUENCE [LARGE SCALE GENOMIC DNA]</scope>
    <source>
        <strain evidence="8">ATCC 18201 / CBS 1600 / BCRC 20928 / JCM 3617 / NBRC 0987 / NRRL Y-1542</strain>
    </source>
</reference>
<gene>
    <name evidence="7" type="ORF">BN1211_0062</name>
</gene>